<evidence type="ECO:0000256" key="1">
    <source>
        <dbReference type="SAM" id="SignalP"/>
    </source>
</evidence>
<reference evidence="2 3" key="1">
    <citation type="submission" date="2018-10" db="EMBL/GenBank/DDBJ databases">
        <title>Effects of UV and annual dynamics of microbial communities in freshwater RAS systems.</title>
        <authorList>
            <person name="Bekkelund A.K."/>
            <person name="Hansen B.R."/>
            <person name="Stokken H."/>
            <person name="Eriksen B.F."/>
            <person name="Kashulin N.A."/>
        </authorList>
    </citation>
    <scope>NUCLEOTIDE SEQUENCE [LARGE SCALE GENOMIC DNA]</scope>
    <source>
        <strain evidence="2 3">BHSEK</strain>
    </source>
</reference>
<proteinExistence type="predicted"/>
<accession>A0A3G2EA04</accession>
<name>A0A3G2EA04_9BURK</name>
<dbReference type="RefSeq" id="WP_121669737.1">
    <property type="nucleotide sequence ID" value="NZ_CP033019.1"/>
</dbReference>
<dbReference type="EMBL" id="CP033019">
    <property type="protein sequence ID" value="AYM76937.1"/>
    <property type="molecule type" value="Genomic_DNA"/>
</dbReference>
<protein>
    <submittedName>
        <fullName evidence="2">Uncharacterized protein</fullName>
    </submittedName>
</protein>
<evidence type="ECO:0000313" key="3">
    <source>
        <dbReference type="Proteomes" id="UP000279594"/>
    </source>
</evidence>
<dbReference type="AlphaFoldDB" id="A0A3G2EA04"/>
<keyword evidence="1" id="KW-0732">Signal</keyword>
<feature type="signal peptide" evidence="1">
    <location>
        <begin position="1"/>
        <end position="22"/>
    </location>
</feature>
<organism evidence="2 3">
    <name type="scientific">Janthinobacterium agaricidamnosum</name>
    <dbReference type="NCBI Taxonomy" id="55508"/>
    <lineage>
        <taxon>Bacteria</taxon>
        <taxon>Pseudomonadati</taxon>
        <taxon>Pseudomonadota</taxon>
        <taxon>Betaproteobacteria</taxon>
        <taxon>Burkholderiales</taxon>
        <taxon>Oxalobacteraceae</taxon>
        <taxon>Janthinobacterium</taxon>
    </lineage>
</organism>
<dbReference type="Proteomes" id="UP000279594">
    <property type="component" value="Chromosome"/>
</dbReference>
<feature type="chain" id="PRO_5017937208" evidence="1">
    <location>
        <begin position="23"/>
        <end position="150"/>
    </location>
</feature>
<gene>
    <name evidence="2" type="ORF">D9M09_14860</name>
</gene>
<keyword evidence="3" id="KW-1185">Reference proteome</keyword>
<evidence type="ECO:0000313" key="2">
    <source>
        <dbReference type="EMBL" id="AYM76937.1"/>
    </source>
</evidence>
<sequence length="150" mass="16320">MRRAALGVAAAALILSAGGAGAQQIKEPAAIAKFVAPFKTYTGQPLIELLAQYGMRIEWIDTTPIDTMIATVRRPGDQNGDLVTILSLTGKPKKMPCNLDRWMRQGYAGGHAEDMAEIMYRNGRFLINASDLNPVLYWAATGKCSTQYSL</sequence>